<evidence type="ECO:0000313" key="2">
    <source>
        <dbReference type="Proteomes" id="UP000387223"/>
    </source>
</evidence>
<comment type="caution">
    <text evidence="1">The sequence shown here is derived from an EMBL/GenBank/DDBJ whole genome shotgun (WGS) entry which is preliminary data.</text>
</comment>
<gene>
    <name evidence="1" type="ORF">MSSD14B_23660</name>
</gene>
<proteinExistence type="predicted"/>
<sequence length="496" mass="54939">MSKIGIALFADPKRPSDGYACEDGESTEIGGTHELSTDVLWVTNIRPYDFIQGGYGQLRHLRSSNFFRIDLGYLIREWGLEGDLSEAAEYLFAVLNRALFVIQDRNPVEPRDARIGIRNALSEIVVPDSITEPLMGNLEINTAVAQSIQYNQGRASASRIPAGSKIHSFVVPRSALASFLMSRRLPSSKGWQPITIKAGVLRIGSANGRSANDPSSEESFNKMLELADKKTFFLDIDVREIDRRFANHKSFGVGDRTSRHFACIEEVAEMSSYSIVDVRGGWVCDKYEEPLPHPDMPDEFSAGRSVANEIYSLAIASNKDANKPSPWTAYLRCAERIVLGRAADQFARHGFIVGSYGTGRVNVFLRSAEHAKASELALSLGLLPPFSLLNQPLSPSQVAFKPKLYYRDDIVDGLLGLTDFIDCLESDWLRMFVTGAALKGENPSRVQLELDALLDLPEDRRLASFEALVIKHIQDVPETVTPDTEDSDESDDGLTF</sequence>
<reference evidence="1 2" key="1">
    <citation type="journal article" date="2019" name="J. Gen. Appl. Microbiol.">
        <title>Aerobic degradation of cis-dichloroethene by the marine bacterium Marinobacter salsuginis strain 5N-3.</title>
        <authorList>
            <person name="Inoue Y."/>
            <person name="Fukunaga Y."/>
            <person name="Katsumata H."/>
            <person name="Ohji S."/>
            <person name="Hosoyama A."/>
            <person name="Mori K."/>
            <person name="Ando K."/>
        </authorList>
    </citation>
    <scope>NUCLEOTIDE SEQUENCE [LARGE SCALE GENOMIC DNA]</scope>
    <source>
        <strain evidence="1 2">NBRC 109114</strain>
    </source>
</reference>
<dbReference type="AlphaFoldDB" id="A0A5M3Q0J1"/>
<accession>A0A5M3Q0J1</accession>
<name>A0A5M3Q0J1_9GAMM</name>
<dbReference type="EMBL" id="BGZI01000015">
    <property type="protein sequence ID" value="GBO88698.1"/>
    <property type="molecule type" value="Genomic_DNA"/>
</dbReference>
<organism evidence="1 2">
    <name type="scientific">Marinobacter salsuginis</name>
    <dbReference type="NCBI Taxonomy" id="418719"/>
    <lineage>
        <taxon>Bacteria</taxon>
        <taxon>Pseudomonadati</taxon>
        <taxon>Pseudomonadota</taxon>
        <taxon>Gammaproteobacteria</taxon>
        <taxon>Pseudomonadales</taxon>
        <taxon>Marinobacteraceae</taxon>
        <taxon>Marinobacter</taxon>
    </lineage>
</organism>
<dbReference type="RefSeq" id="WP_136630094.1">
    <property type="nucleotide sequence ID" value="NZ_BGZI01000015.1"/>
</dbReference>
<dbReference type="Proteomes" id="UP000387223">
    <property type="component" value="Unassembled WGS sequence"/>
</dbReference>
<evidence type="ECO:0000313" key="1">
    <source>
        <dbReference type="EMBL" id="GBO88698.1"/>
    </source>
</evidence>
<protein>
    <submittedName>
        <fullName evidence="1">Uncharacterized protein</fullName>
    </submittedName>
</protein>